<accession>A0A1Y1I4G9</accession>
<reference evidence="1 2" key="1">
    <citation type="journal article" date="2014" name="Nat. Commun.">
        <title>Klebsormidium flaccidum genome reveals primary factors for plant terrestrial adaptation.</title>
        <authorList>
            <person name="Hori K."/>
            <person name="Maruyama F."/>
            <person name="Fujisawa T."/>
            <person name="Togashi T."/>
            <person name="Yamamoto N."/>
            <person name="Seo M."/>
            <person name="Sato S."/>
            <person name="Yamada T."/>
            <person name="Mori H."/>
            <person name="Tajima N."/>
            <person name="Moriyama T."/>
            <person name="Ikeuchi M."/>
            <person name="Watanabe M."/>
            <person name="Wada H."/>
            <person name="Kobayashi K."/>
            <person name="Saito M."/>
            <person name="Masuda T."/>
            <person name="Sasaki-Sekimoto Y."/>
            <person name="Mashiguchi K."/>
            <person name="Awai K."/>
            <person name="Shimojima M."/>
            <person name="Masuda S."/>
            <person name="Iwai M."/>
            <person name="Nobusawa T."/>
            <person name="Narise T."/>
            <person name="Kondo S."/>
            <person name="Saito H."/>
            <person name="Sato R."/>
            <person name="Murakawa M."/>
            <person name="Ihara Y."/>
            <person name="Oshima-Yamada Y."/>
            <person name="Ohtaka K."/>
            <person name="Satoh M."/>
            <person name="Sonobe K."/>
            <person name="Ishii M."/>
            <person name="Ohtani R."/>
            <person name="Kanamori-Sato M."/>
            <person name="Honoki R."/>
            <person name="Miyazaki D."/>
            <person name="Mochizuki H."/>
            <person name="Umetsu J."/>
            <person name="Higashi K."/>
            <person name="Shibata D."/>
            <person name="Kamiya Y."/>
            <person name="Sato N."/>
            <person name="Nakamura Y."/>
            <person name="Tabata S."/>
            <person name="Ida S."/>
            <person name="Kurokawa K."/>
            <person name="Ohta H."/>
        </authorList>
    </citation>
    <scope>NUCLEOTIDE SEQUENCE [LARGE SCALE GENOMIC DNA]</scope>
    <source>
        <strain evidence="1 2">NIES-2285</strain>
    </source>
</reference>
<protein>
    <submittedName>
        <fullName evidence="1">Uncharacterized protein</fullName>
    </submittedName>
</protein>
<evidence type="ECO:0000313" key="1">
    <source>
        <dbReference type="EMBL" id="GAQ83637.1"/>
    </source>
</evidence>
<name>A0A1Y1I4G9_KLENI</name>
<sequence>MKTETPIANKVRRYFRAVRNAYLKTLRAWKSVESCKKALEVVLDKQAKWAITECAKAVTMMIEKKDQILPANTVRMIGGCPVGLSYRARDTDNMQFRLRYLLEERDGRPHRVGIDYRMRIRVGGMEFSHNIPVLDVVIQRAPRGHDPCQEGTRPPMAALDWLVDDIRATWKSSSRAKQRVWADKREKNQTRFESLKERVRAGREPIEGQLGAINKEFLDYMRDESRVPNIPDYLDLFNWAKRRKRYLDPLAKKSKKQKVPFSQKKLDEWRQQMRGAV</sequence>
<dbReference type="AlphaFoldDB" id="A0A1Y1I4G9"/>
<proteinExistence type="predicted"/>
<keyword evidence="2" id="KW-1185">Reference proteome</keyword>
<dbReference type="EMBL" id="DF237105">
    <property type="protein sequence ID" value="GAQ83637.1"/>
    <property type="molecule type" value="Genomic_DNA"/>
</dbReference>
<organism evidence="1 2">
    <name type="scientific">Klebsormidium nitens</name>
    <name type="common">Green alga</name>
    <name type="synonym">Ulothrix nitens</name>
    <dbReference type="NCBI Taxonomy" id="105231"/>
    <lineage>
        <taxon>Eukaryota</taxon>
        <taxon>Viridiplantae</taxon>
        <taxon>Streptophyta</taxon>
        <taxon>Klebsormidiophyceae</taxon>
        <taxon>Klebsormidiales</taxon>
        <taxon>Klebsormidiaceae</taxon>
        <taxon>Klebsormidium</taxon>
    </lineage>
</organism>
<gene>
    <name evidence="1" type="ORF">KFL_001560060</name>
</gene>
<dbReference type="Proteomes" id="UP000054558">
    <property type="component" value="Unassembled WGS sequence"/>
</dbReference>
<evidence type="ECO:0000313" key="2">
    <source>
        <dbReference type="Proteomes" id="UP000054558"/>
    </source>
</evidence>